<gene>
    <name evidence="1" type="ORF">DSO57_1004604</name>
</gene>
<protein>
    <submittedName>
        <fullName evidence="1">Uncharacterized protein</fullName>
    </submittedName>
</protein>
<sequence length="348" mass="37658">MLHQSSNNLLHVLHCRYPIVGAPMANVSGGRLAASTTAAGGFGFIGAGYGTADELQGEIDHAELDLERSHVHRIPSEDGSGLLAIGIGFITWNLRNKQEVLECAIQARPLAFWFSFGDYRPYVSQVRKKIPNAVIFVQVDNLEDALATASDKDVDILVLQGLEAGGHGPKNGSTTFCLIPEVAEALSSKGPLLLAAGGVSGWRQLAGALSLGAHGVVLGTRLSVAAESLLHPEAKEMIIQAEEGSRSTITTPQIDRLRGEAWDLNRYTARALKNKIFNENPTKISSEEYRNASAQLNFEFKAIFAGLGVGTITAVEPTKEIISGIVTGYYYNHVQTRQRTEWIPRVRL</sequence>
<dbReference type="Proteomes" id="UP001165960">
    <property type="component" value="Unassembled WGS sequence"/>
</dbReference>
<evidence type="ECO:0000313" key="1">
    <source>
        <dbReference type="EMBL" id="KAJ9078646.1"/>
    </source>
</evidence>
<keyword evidence="2" id="KW-1185">Reference proteome</keyword>
<proteinExistence type="predicted"/>
<dbReference type="EMBL" id="QTSX02002141">
    <property type="protein sequence ID" value="KAJ9078646.1"/>
    <property type="molecule type" value="Genomic_DNA"/>
</dbReference>
<accession>A0ACC2TVY7</accession>
<organism evidence="1 2">
    <name type="scientific">Entomophthora muscae</name>
    <dbReference type="NCBI Taxonomy" id="34485"/>
    <lineage>
        <taxon>Eukaryota</taxon>
        <taxon>Fungi</taxon>
        <taxon>Fungi incertae sedis</taxon>
        <taxon>Zoopagomycota</taxon>
        <taxon>Entomophthoromycotina</taxon>
        <taxon>Entomophthoromycetes</taxon>
        <taxon>Entomophthorales</taxon>
        <taxon>Entomophthoraceae</taxon>
        <taxon>Entomophthora</taxon>
    </lineage>
</organism>
<comment type="caution">
    <text evidence="1">The sequence shown here is derived from an EMBL/GenBank/DDBJ whole genome shotgun (WGS) entry which is preliminary data.</text>
</comment>
<evidence type="ECO:0000313" key="2">
    <source>
        <dbReference type="Proteomes" id="UP001165960"/>
    </source>
</evidence>
<name>A0ACC2TVY7_9FUNG</name>
<reference evidence="1" key="1">
    <citation type="submission" date="2022-04" db="EMBL/GenBank/DDBJ databases">
        <title>Genome of the entomopathogenic fungus Entomophthora muscae.</title>
        <authorList>
            <person name="Elya C."/>
            <person name="Lovett B.R."/>
            <person name="Lee E."/>
            <person name="Macias A.M."/>
            <person name="Hajek A.E."/>
            <person name="De Bivort B.L."/>
            <person name="Kasson M.T."/>
            <person name="De Fine Licht H.H."/>
            <person name="Stajich J.E."/>
        </authorList>
    </citation>
    <scope>NUCLEOTIDE SEQUENCE</scope>
    <source>
        <strain evidence="1">Berkeley</strain>
    </source>
</reference>